<dbReference type="AlphaFoldDB" id="A0A2N9IR52"/>
<comment type="similarity">
    <text evidence="1">Belongs to the PPR family. P subfamily.</text>
</comment>
<organism evidence="4">
    <name type="scientific">Fagus sylvatica</name>
    <name type="common">Beechnut</name>
    <dbReference type="NCBI Taxonomy" id="28930"/>
    <lineage>
        <taxon>Eukaryota</taxon>
        <taxon>Viridiplantae</taxon>
        <taxon>Streptophyta</taxon>
        <taxon>Embryophyta</taxon>
        <taxon>Tracheophyta</taxon>
        <taxon>Spermatophyta</taxon>
        <taxon>Magnoliopsida</taxon>
        <taxon>eudicotyledons</taxon>
        <taxon>Gunneridae</taxon>
        <taxon>Pentapetalae</taxon>
        <taxon>rosids</taxon>
        <taxon>fabids</taxon>
        <taxon>Fagales</taxon>
        <taxon>Fagaceae</taxon>
        <taxon>Fagus</taxon>
    </lineage>
</organism>
<sequence length="312" mass="35509">MNVWRMKGSRLGGWVVRHLSTGMEFAKNQRKPEKLYRRLSALGATGESVAETLNGYIAEGNSVSKTTLETCVKSLRKYGRFQHALQIMEWMELRKIMYSSVDHALRLDLISKTKGISAAEDYFNGLPPIAKDRLTYGALLNCYCKESMEVKALSLFKMMDELNFVSTDLALRKLKDVDGLTNCYKDWESSCSSYDVRLANAVISTYLSQDMYKEAALIFDDAIKRLDDEWCPATATAMAFLKYFEGEKDVDGAEEFCRVLKAFNCLTSNIYHLLLKTYIAAGKLAPEMRQRLKEDHIEISSDLENLLQRVCP</sequence>
<evidence type="ECO:0000256" key="1">
    <source>
        <dbReference type="ARBA" id="ARBA00007626"/>
    </source>
</evidence>
<dbReference type="InterPro" id="IPR002885">
    <property type="entry name" value="PPR_rpt"/>
</dbReference>
<proteinExistence type="inferred from homology"/>
<gene>
    <name evidence="4" type="ORF">FSB_LOCUS54511</name>
</gene>
<dbReference type="GO" id="GO:0003729">
    <property type="term" value="F:mRNA binding"/>
    <property type="evidence" value="ECO:0007669"/>
    <property type="project" value="UniProtKB-ARBA"/>
</dbReference>
<dbReference type="GO" id="GO:0005739">
    <property type="term" value="C:mitochondrion"/>
    <property type="evidence" value="ECO:0007669"/>
    <property type="project" value="TreeGrafter"/>
</dbReference>
<dbReference type="Gene3D" id="1.25.40.10">
    <property type="entry name" value="Tetratricopeptide repeat domain"/>
    <property type="match status" value="1"/>
</dbReference>
<dbReference type="InterPro" id="IPR011990">
    <property type="entry name" value="TPR-like_helical_dom_sf"/>
</dbReference>
<evidence type="ECO:0008006" key="5">
    <source>
        <dbReference type="Google" id="ProtNLM"/>
    </source>
</evidence>
<reference evidence="4" key="1">
    <citation type="submission" date="2018-02" db="EMBL/GenBank/DDBJ databases">
        <authorList>
            <person name="Cohen D.B."/>
            <person name="Kent A.D."/>
        </authorList>
    </citation>
    <scope>NUCLEOTIDE SEQUENCE</scope>
</reference>
<feature type="repeat" description="PPR" evidence="3">
    <location>
        <begin position="132"/>
        <end position="166"/>
    </location>
</feature>
<accession>A0A2N9IR52</accession>
<dbReference type="Pfam" id="PF01535">
    <property type="entry name" value="PPR"/>
    <property type="match status" value="1"/>
</dbReference>
<evidence type="ECO:0000256" key="3">
    <source>
        <dbReference type="PROSITE-ProRule" id="PRU00708"/>
    </source>
</evidence>
<evidence type="ECO:0000256" key="2">
    <source>
        <dbReference type="ARBA" id="ARBA00022737"/>
    </source>
</evidence>
<protein>
    <recommendedName>
        <fullName evidence="5">Pentacotripeptide-repeat region of PRORP domain-containing protein</fullName>
    </recommendedName>
</protein>
<evidence type="ECO:0000313" key="4">
    <source>
        <dbReference type="EMBL" id="SPD26629.1"/>
    </source>
</evidence>
<dbReference type="NCBIfam" id="TIGR00756">
    <property type="entry name" value="PPR"/>
    <property type="match status" value="1"/>
</dbReference>
<name>A0A2N9IR52_FAGSY</name>
<keyword evidence="2" id="KW-0677">Repeat</keyword>
<dbReference type="EMBL" id="OIVN01006160">
    <property type="protein sequence ID" value="SPD26629.1"/>
    <property type="molecule type" value="Genomic_DNA"/>
</dbReference>
<dbReference type="PROSITE" id="PS51375">
    <property type="entry name" value="PPR"/>
    <property type="match status" value="1"/>
</dbReference>
<dbReference type="PANTHER" id="PTHR45717">
    <property type="entry name" value="OS12G0527900 PROTEIN"/>
    <property type="match status" value="1"/>
</dbReference>
<dbReference type="PANTHER" id="PTHR45717:SF8">
    <property type="entry name" value="OS01G0301000 PROTEIN"/>
    <property type="match status" value="1"/>
</dbReference>